<dbReference type="AlphaFoldDB" id="A7TCH8"/>
<evidence type="ECO:0000313" key="1">
    <source>
        <dbReference type="EMBL" id="EDO26248.1"/>
    </source>
</evidence>
<organism evidence="1 2">
    <name type="scientific">Nematostella vectensis</name>
    <name type="common">Starlet sea anemone</name>
    <dbReference type="NCBI Taxonomy" id="45351"/>
    <lineage>
        <taxon>Eukaryota</taxon>
        <taxon>Metazoa</taxon>
        <taxon>Cnidaria</taxon>
        <taxon>Anthozoa</taxon>
        <taxon>Hexacorallia</taxon>
        <taxon>Actiniaria</taxon>
        <taxon>Edwardsiidae</taxon>
        <taxon>Nematostella</taxon>
    </lineage>
</organism>
<accession>A7TCH8</accession>
<proteinExistence type="predicted"/>
<protein>
    <submittedName>
        <fullName evidence="1">Uncharacterized protein</fullName>
    </submittedName>
</protein>
<sequence>MQCPQNTAPKCRMHSCFDIYRCRFNENSLISVYVYPYSTFLNEKGRTLNLKPISVHFDEMLTAIKESSYYTDDKDKACIIIPPLDTLNQNGMDLKATAQALAALET</sequence>
<keyword evidence="2" id="KW-1185">Reference proteome</keyword>
<evidence type="ECO:0000313" key="2">
    <source>
        <dbReference type="Proteomes" id="UP000001593"/>
    </source>
</evidence>
<dbReference type="STRING" id="45351.A7TCH8"/>
<dbReference type="EMBL" id="DS476387">
    <property type="protein sequence ID" value="EDO26248.1"/>
    <property type="molecule type" value="Genomic_DNA"/>
</dbReference>
<dbReference type="eggNOG" id="KOG1022">
    <property type="taxonomic scope" value="Eukaryota"/>
</dbReference>
<dbReference type="Proteomes" id="UP000001593">
    <property type="component" value="Unassembled WGS sequence"/>
</dbReference>
<dbReference type="PhylomeDB" id="A7TCH8"/>
<reference evidence="1 2" key="1">
    <citation type="journal article" date="2007" name="Science">
        <title>Sea anemone genome reveals ancestral eumetazoan gene repertoire and genomic organization.</title>
        <authorList>
            <person name="Putnam N.H."/>
            <person name="Srivastava M."/>
            <person name="Hellsten U."/>
            <person name="Dirks B."/>
            <person name="Chapman J."/>
            <person name="Salamov A."/>
            <person name="Terry A."/>
            <person name="Shapiro H."/>
            <person name="Lindquist E."/>
            <person name="Kapitonov V.V."/>
            <person name="Jurka J."/>
            <person name="Genikhovich G."/>
            <person name="Grigoriev I.V."/>
            <person name="Lucas S.M."/>
            <person name="Steele R.E."/>
            <person name="Finnerty J.R."/>
            <person name="Technau U."/>
            <person name="Martindale M.Q."/>
            <person name="Rokhsar D.S."/>
        </authorList>
    </citation>
    <scope>NUCLEOTIDE SEQUENCE [LARGE SCALE GENOMIC DNA]</scope>
    <source>
        <strain evidence="2">CH2 X CH6</strain>
    </source>
</reference>
<name>A7TCH8_NEMVE</name>
<dbReference type="HOGENOM" id="CLU_2226296_0_0_1"/>
<dbReference type="InParanoid" id="A7TCH8"/>
<gene>
    <name evidence="1" type="ORF">NEMVEDRAFT_v1g154825</name>
</gene>